<protein>
    <submittedName>
        <fullName evidence="2">Uncharacterized protein</fullName>
    </submittedName>
</protein>
<feature type="compositionally biased region" description="Basic and acidic residues" evidence="1">
    <location>
        <begin position="48"/>
        <end position="60"/>
    </location>
</feature>
<sequence>HPLSLQAPGAHPEALAALGGTSNGPLPKAAAGTCWHPAGAKGLGATEQRADRPQSRERGSCSRRPKSSRGPRECPDTALRSHQPGTGAASREGAGMEARGEACQARQRAAPWGGSAGRVPVAQPRAGSTCRVCICFSSSV</sequence>
<evidence type="ECO:0000313" key="2">
    <source>
        <dbReference type="Ensembl" id="ENSOSUP00000008059.1"/>
    </source>
</evidence>
<reference evidence="2" key="1">
    <citation type="submission" date="2025-08" db="UniProtKB">
        <authorList>
            <consortium name="Ensembl"/>
        </authorList>
    </citation>
    <scope>IDENTIFICATION</scope>
</reference>
<accession>A0A8C8AP45</accession>
<name>A0A8C8AP45_9STRI</name>
<dbReference type="Proteomes" id="UP000694552">
    <property type="component" value="Unplaced"/>
</dbReference>
<evidence type="ECO:0000313" key="3">
    <source>
        <dbReference type="Proteomes" id="UP000694552"/>
    </source>
</evidence>
<dbReference type="Ensembl" id="ENSOSUT00000008361.1">
    <property type="protein sequence ID" value="ENSOSUP00000008059.1"/>
    <property type="gene ID" value="ENSOSUG00000005966.1"/>
</dbReference>
<proteinExistence type="predicted"/>
<organism evidence="2 3">
    <name type="scientific">Otus sunia</name>
    <name type="common">Oriental scops-owl</name>
    <dbReference type="NCBI Taxonomy" id="257818"/>
    <lineage>
        <taxon>Eukaryota</taxon>
        <taxon>Metazoa</taxon>
        <taxon>Chordata</taxon>
        <taxon>Craniata</taxon>
        <taxon>Vertebrata</taxon>
        <taxon>Euteleostomi</taxon>
        <taxon>Archelosauria</taxon>
        <taxon>Archosauria</taxon>
        <taxon>Dinosauria</taxon>
        <taxon>Saurischia</taxon>
        <taxon>Theropoda</taxon>
        <taxon>Coelurosauria</taxon>
        <taxon>Aves</taxon>
        <taxon>Neognathae</taxon>
        <taxon>Neoaves</taxon>
        <taxon>Telluraves</taxon>
        <taxon>Strigiformes</taxon>
        <taxon>Strigidae</taxon>
        <taxon>Otus</taxon>
    </lineage>
</organism>
<reference evidence="2" key="2">
    <citation type="submission" date="2025-09" db="UniProtKB">
        <authorList>
            <consortium name="Ensembl"/>
        </authorList>
    </citation>
    <scope>IDENTIFICATION</scope>
</reference>
<evidence type="ECO:0000256" key="1">
    <source>
        <dbReference type="SAM" id="MobiDB-lite"/>
    </source>
</evidence>
<dbReference type="AlphaFoldDB" id="A0A8C8AP45"/>
<feature type="region of interest" description="Disordered" evidence="1">
    <location>
        <begin position="14"/>
        <end position="122"/>
    </location>
</feature>
<keyword evidence="3" id="KW-1185">Reference proteome</keyword>